<organism evidence="1 2">
    <name type="scientific">Siccibacter colletis</name>
    <dbReference type="NCBI Taxonomy" id="1505757"/>
    <lineage>
        <taxon>Bacteria</taxon>
        <taxon>Pseudomonadati</taxon>
        <taxon>Pseudomonadota</taxon>
        <taxon>Gammaproteobacteria</taxon>
        <taxon>Enterobacterales</taxon>
        <taxon>Enterobacteriaceae</taxon>
        <taxon>Siccibacter</taxon>
    </lineage>
</organism>
<evidence type="ECO:0000313" key="2">
    <source>
        <dbReference type="Proteomes" id="UP001156318"/>
    </source>
</evidence>
<dbReference type="Proteomes" id="UP001156318">
    <property type="component" value="Chromosome"/>
</dbReference>
<proteinExistence type="predicted"/>
<dbReference type="EMBL" id="CP074352">
    <property type="protein sequence ID" value="UYU33421.1"/>
    <property type="molecule type" value="Genomic_DNA"/>
</dbReference>
<dbReference type="RefSeq" id="WP_031519794.1">
    <property type="nucleotide sequence ID" value="NZ_CP074352.1"/>
</dbReference>
<name>A0ABY6JLA6_9ENTR</name>
<evidence type="ECO:0000313" key="1">
    <source>
        <dbReference type="EMBL" id="UYU33421.1"/>
    </source>
</evidence>
<dbReference type="InterPro" id="IPR038241">
    <property type="entry name" value="GhoS_sf"/>
</dbReference>
<sequence length="98" mass="10529">MSSDDIKRFVVTITGGDRSLTDINELTNAMTRGGFALTVADDDGKVHELGPLTFSILGTLDADEVKSLAEGLGESALDTRPDVEVTPLEQWFSENASR</sequence>
<protein>
    <submittedName>
        <fullName evidence="1">Type V toxin-antitoxin system endoribonuclease antitoxin GhoS</fullName>
    </submittedName>
</protein>
<gene>
    <name evidence="1" type="primary">ghoS</name>
    <name evidence="1" type="ORF">KFZ77_07930</name>
</gene>
<dbReference type="InterPro" id="IPR022597">
    <property type="entry name" value="GhoS"/>
</dbReference>
<dbReference type="Pfam" id="PF11080">
    <property type="entry name" value="GhoS"/>
    <property type="match status" value="1"/>
</dbReference>
<accession>A0ABY6JLA6</accession>
<keyword evidence="2" id="KW-1185">Reference proteome</keyword>
<reference evidence="1 2" key="1">
    <citation type="submission" date="2021-05" db="EMBL/GenBank/DDBJ databases">
        <title>Isolation, identification, and the growth promoting effects of Pantoea dispersa strain YSD J2 from the aboveground leaves of Cyperus esculentus L.Var. Sativus.</title>
        <authorList>
            <person name="Wang S."/>
            <person name="Tang X.M."/>
            <person name="Huang Y.N."/>
        </authorList>
    </citation>
    <scope>NUCLEOTIDE SEQUENCE [LARGE SCALE GENOMIC DNA]</scope>
    <source>
        <strain evidence="2">YSD YN2</strain>
    </source>
</reference>
<dbReference type="Gene3D" id="3.30.70.2360">
    <property type="match status" value="1"/>
</dbReference>